<feature type="domain" description="Lipoyl-binding" evidence="7">
    <location>
        <begin position="573"/>
        <end position="649"/>
    </location>
</feature>
<dbReference type="SMART" id="SM00878">
    <property type="entry name" value="Biotin_carb_C"/>
    <property type="match status" value="1"/>
</dbReference>
<proteinExistence type="predicted"/>
<comment type="caution">
    <text evidence="10">The sequence shown here is derived from an EMBL/GenBank/DDBJ whole genome shotgun (WGS) entry which is preliminary data.</text>
</comment>
<dbReference type="RefSeq" id="WP_104516966.1">
    <property type="nucleotide sequence ID" value="NZ_NHRY01000031.1"/>
</dbReference>
<dbReference type="Proteomes" id="UP000239724">
    <property type="component" value="Unassembled WGS sequence"/>
</dbReference>
<evidence type="ECO:0000256" key="2">
    <source>
        <dbReference type="ARBA" id="ARBA00022598"/>
    </source>
</evidence>
<dbReference type="Pfam" id="PF00364">
    <property type="entry name" value="Biotin_lipoyl"/>
    <property type="match status" value="1"/>
</dbReference>
<dbReference type="AlphaFoldDB" id="A0A2S6NP05"/>
<evidence type="ECO:0000256" key="4">
    <source>
        <dbReference type="ARBA" id="ARBA00022840"/>
    </source>
</evidence>
<dbReference type="Gene3D" id="3.30.470.20">
    <property type="entry name" value="ATP-grasp fold, B domain"/>
    <property type="match status" value="1"/>
</dbReference>
<dbReference type="InterPro" id="IPR005482">
    <property type="entry name" value="Biotin_COase_C"/>
</dbReference>
<keyword evidence="3 6" id="KW-0547">Nucleotide-binding</keyword>
<dbReference type="FunFam" id="3.30.470.20:FF:000028">
    <property type="entry name" value="Methylcrotonoyl-CoA carboxylase subunit alpha, mitochondrial"/>
    <property type="match status" value="1"/>
</dbReference>
<keyword evidence="2" id="KW-0436">Ligase</keyword>
<dbReference type="PROSITE" id="PS50968">
    <property type="entry name" value="BIOTINYL_LIPOYL"/>
    <property type="match status" value="1"/>
</dbReference>
<dbReference type="SUPFAM" id="SSF52440">
    <property type="entry name" value="PreATP-grasp domain"/>
    <property type="match status" value="1"/>
</dbReference>
<dbReference type="SUPFAM" id="SSF51230">
    <property type="entry name" value="Single hybrid motif"/>
    <property type="match status" value="1"/>
</dbReference>
<dbReference type="SUPFAM" id="SSF56059">
    <property type="entry name" value="Glutathione synthetase ATP-binding domain-like"/>
    <property type="match status" value="1"/>
</dbReference>
<dbReference type="OrthoDB" id="9763189at2"/>
<dbReference type="InterPro" id="IPR000089">
    <property type="entry name" value="Biotin_lipoyl"/>
</dbReference>
<dbReference type="PROSITE" id="PS00867">
    <property type="entry name" value="CPSASE_2"/>
    <property type="match status" value="1"/>
</dbReference>
<dbReference type="InterPro" id="IPR001882">
    <property type="entry name" value="Biotin_BS"/>
</dbReference>
<keyword evidence="5" id="KW-0092">Biotin</keyword>
<keyword evidence="4 6" id="KW-0067">ATP-binding</keyword>
<organism evidence="10 11">
    <name type="scientific">Rhodopila globiformis</name>
    <name type="common">Rhodopseudomonas globiformis</name>
    <dbReference type="NCBI Taxonomy" id="1071"/>
    <lineage>
        <taxon>Bacteria</taxon>
        <taxon>Pseudomonadati</taxon>
        <taxon>Pseudomonadota</taxon>
        <taxon>Alphaproteobacteria</taxon>
        <taxon>Acetobacterales</taxon>
        <taxon>Acetobacteraceae</taxon>
        <taxon>Rhodopila</taxon>
    </lineage>
</organism>
<evidence type="ECO:0000313" key="10">
    <source>
        <dbReference type="EMBL" id="PPQ39767.1"/>
    </source>
</evidence>
<evidence type="ECO:0000259" key="7">
    <source>
        <dbReference type="PROSITE" id="PS50968"/>
    </source>
</evidence>
<dbReference type="InterPro" id="IPR016185">
    <property type="entry name" value="PreATP-grasp_dom_sf"/>
</dbReference>
<dbReference type="InterPro" id="IPR011054">
    <property type="entry name" value="Rudment_hybrid_motif"/>
</dbReference>
<dbReference type="Gene3D" id="3.30.700.40">
    <property type="match status" value="1"/>
</dbReference>
<dbReference type="PROSITE" id="PS00188">
    <property type="entry name" value="BIOTIN"/>
    <property type="match status" value="1"/>
</dbReference>
<dbReference type="CDD" id="cd06850">
    <property type="entry name" value="biotinyl_domain"/>
    <property type="match status" value="1"/>
</dbReference>
<dbReference type="InterPro" id="IPR011761">
    <property type="entry name" value="ATP-grasp"/>
</dbReference>
<dbReference type="Gene3D" id="2.40.50.100">
    <property type="match status" value="1"/>
</dbReference>
<dbReference type="GO" id="GO:0005524">
    <property type="term" value="F:ATP binding"/>
    <property type="evidence" value="ECO:0007669"/>
    <property type="project" value="UniProtKB-UniRule"/>
</dbReference>
<protein>
    <submittedName>
        <fullName evidence="10">3-methylcrotonyl-CoA carboxylase</fullName>
    </submittedName>
</protein>
<evidence type="ECO:0000313" key="11">
    <source>
        <dbReference type="Proteomes" id="UP000239724"/>
    </source>
</evidence>
<dbReference type="InterPro" id="IPR048429">
    <property type="entry name" value="MCC_alpha_BT"/>
</dbReference>
<reference evidence="10 11" key="1">
    <citation type="journal article" date="2018" name="Arch. Microbiol.">
        <title>New insights into the metabolic potential of the phototrophic purple bacterium Rhodopila globiformis DSM 161(T) from its draft genome sequence and evidence for a vanadium-dependent nitrogenase.</title>
        <authorList>
            <person name="Imhoff J.F."/>
            <person name="Rahn T."/>
            <person name="Kunzel S."/>
            <person name="Neulinger S.C."/>
        </authorList>
    </citation>
    <scope>NUCLEOTIDE SEQUENCE [LARGE SCALE GENOMIC DNA]</scope>
    <source>
        <strain evidence="10 11">DSM 161</strain>
    </source>
</reference>
<accession>A0A2S6NP05</accession>
<dbReference type="PANTHER" id="PTHR18866:SF33">
    <property type="entry name" value="METHYLCROTONOYL-COA CARBOXYLASE SUBUNIT ALPHA, MITOCHONDRIAL-RELATED"/>
    <property type="match status" value="1"/>
</dbReference>
<evidence type="ECO:0000259" key="8">
    <source>
        <dbReference type="PROSITE" id="PS50975"/>
    </source>
</evidence>
<feature type="domain" description="Biotin carboxylation" evidence="9">
    <location>
        <begin position="1"/>
        <end position="446"/>
    </location>
</feature>
<dbReference type="Pfam" id="PF00289">
    <property type="entry name" value="Biotin_carb_N"/>
    <property type="match status" value="1"/>
</dbReference>
<dbReference type="EMBL" id="NHRY01000031">
    <property type="protein sequence ID" value="PPQ39767.1"/>
    <property type="molecule type" value="Genomic_DNA"/>
</dbReference>
<dbReference type="FunFam" id="3.40.50.20:FF:000010">
    <property type="entry name" value="Propionyl-CoA carboxylase subunit alpha"/>
    <property type="match status" value="1"/>
</dbReference>
<name>A0A2S6NP05_RHOGL</name>
<dbReference type="InterPro" id="IPR005479">
    <property type="entry name" value="CPAse_ATP-bd"/>
</dbReference>
<dbReference type="GO" id="GO:0016874">
    <property type="term" value="F:ligase activity"/>
    <property type="evidence" value="ECO:0007669"/>
    <property type="project" value="UniProtKB-KW"/>
</dbReference>
<dbReference type="GO" id="GO:0046872">
    <property type="term" value="F:metal ion binding"/>
    <property type="evidence" value="ECO:0007669"/>
    <property type="project" value="InterPro"/>
</dbReference>
<dbReference type="SMART" id="SM01209">
    <property type="entry name" value="GARS_A"/>
    <property type="match status" value="1"/>
</dbReference>
<dbReference type="FunFam" id="3.30.1490.20:FF:000003">
    <property type="entry name" value="acetyl-CoA carboxylase isoform X1"/>
    <property type="match status" value="1"/>
</dbReference>
<comment type="cofactor">
    <cofactor evidence="1">
        <name>biotin</name>
        <dbReference type="ChEBI" id="CHEBI:57586"/>
    </cofactor>
</comment>
<dbReference type="InterPro" id="IPR050856">
    <property type="entry name" value="Biotin_carboxylase_complex"/>
</dbReference>
<dbReference type="InterPro" id="IPR011053">
    <property type="entry name" value="Single_hybrid_motif"/>
</dbReference>
<sequence>MFRTLLIANRGEIACRIARTARRMGVETIAVYSEADAHALHVQAADRAYPIGPAAARDSYLNILRIIETARIAGAEAIHPGYGFLSENPAFADACAEAGIIFVGPPAAAMRAMGSKASAKALMERTDVPLLPGYHGERQDPEFLADQAARVGFPVVIKAVAGGGGRGMRVVSSAADFATALGSARQEAASSFGDDRVLVERYLQRPRHIEVQVFADTHGNAVHLFERDCSAQRRHQKVLEEAPAPGLSEAQRQAMGAAAVAAAKAVGYVGAGTIEFVAEGNGFFFLEMNTRLQVEHPVTEMITGFDLVEWQLRVAAGEPLPVAQSAIPLNGHAIEARLYAEDPSRDFAPSVGRLALFRTPPESASVRIDTGFATGDTVSIHYDAMLAKLICHGPTRDAALHHMSQALAGCTVAGVASNLDLLGRIVAHPAFAAGGIDTGFIAREAATLLAGQGAPPSDVLAVAALAVMCLEARATGDDPWDARDLWWINTTPVRVLEFTDGTAGYPVSVTRDGDAWRIGDRLGSAEALPDGRLRVALDGVWRTVSATLDHHVLTLRDNGLTWRLTLPDPLAAADDEEDAADRLVAPIPGLVTQVVVAENEAVTRGQVLVVLEAMKTVFRLTAPADAVVAKVSCAPGEMVQEGQVLVAFGEEAGEAAEAGA</sequence>
<evidence type="ECO:0000256" key="6">
    <source>
        <dbReference type="PROSITE-ProRule" id="PRU00409"/>
    </source>
</evidence>
<evidence type="ECO:0000256" key="3">
    <source>
        <dbReference type="ARBA" id="ARBA00022741"/>
    </source>
</evidence>
<feature type="domain" description="ATP-grasp" evidence="8">
    <location>
        <begin position="120"/>
        <end position="316"/>
    </location>
</feature>
<evidence type="ECO:0000256" key="5">
    <source>
        <dbReference type="ARBA" id="ARBA00023267"/>
    </source>
</evidence>
<dbReference type="PANTHER" id="PTHR18866">
    <property type="entry name" value="CARBOXYLASE:PYRUVATE/ACETYL-COA/PROPIONYL-COA CARBOXYLASE"/>
    <property type="match status" value="1"/>
</dbReference>
<dbReference type="SUPFAM" id="SSF51246">
    <property type="entry name" value="Rudiment single hybrid motif"/>
    <property type="match status" value="1"/>
</dbReference>
<keyword evidence="11" id="KW-1185">Reference proteome</keyword>
<dbReference type="Pfam" id="PF21139">
    <property type="entry name" value="BT_MCC_alpha"/>
    <property type="match status" value="1"/>
</dbReference>
<dbReference type="PROSITE" id="PS50975">
    <property type="entry name" value="ATP_GRASP"/>
    <property type="match status" value="1"/>
</dbReference>
<evidence type="ECO:0000259" key="9">
    <source>
        <dbReference type="PROSITE" id="PS50979"/>
    </source>
</evidence>
<dbReference type="PROSITE" id="PS50979">
    <property type="entry name" value="BC"/>
    <property type="match status" value="1"/>
</dbReference>
<evidence type="ECO:0000256" key="1">
    <source>
        <dbReference type="ARBA" id="ARBA00001953"/>
    </source>
</evidence>
<dbReference type="InterPro" id="IPR005481">
    <property type="entry name" value="BC-like_N"/>
</dbReference>
<dbReference type="Pfam" id="PF02786">
    <property type="entry name" value="CPSase_L_D2"/>
    <property type="match status" value="1"/>
</dbReference>
<gene>
    <name evidence="10" type="ORF">CCS01_00930</name>
</gene>
<dbReference type="InterPro" id="IPR011764">
    <property type="entry name" value="Biotin_carboxylation_dom"/>
</dbReference>
<dbReference type="Pfam" id="PF02785">
    <property type="entry name" value="Biotin_carb_C"/>
    <property type="match status" value="1"/>
</dbReference>